<dbReference type="STRING" id="10195.A0A3M7QKR3"/>
<feature type="region of interest" description="Disordered" evidence="1">
    <location>
        <begin position="243"/>
        <end position="271"/>
    </location>
</feature>
<dbReference type="GO" id="GO:0032502">
    <property type="term" value="P:developmental process"/>
    <property type="evidence" value="ECO:0007669"/>
    <property type="project" value="TreeGrafter"/>
</dbReference>
<evidence type="ECO:0000313" key="3">
    <source>
        <dbReference type="EMBL" id="RNA11872.1"/>
    </source>
</evidence>
<dbReference type="PANTHER" id="PTHR23349:SF112">
    <property type="entry name" value="48 RELATED 1, ISOFORM B"/>
    <property type="match status" value="1"/>
</dbReference>
<proteinExistence type="predicted"/>
<keyword evidence="4" id="KW-1185">Reference proteome</keyword>
<dbReference type="Proteomes" id="UP000276133">
    <property type="component" value="Unassembled WGS sequence"/>
</dbReference>
<dbReference type="Pfam" id="PF00010">
    <property type="entry name" value="HLH"/>
    <property type="match status" value="1"/>
</dbReference>
<sequence>MSQQLLPMERTKRKYTKHKKLDELDAKRFKSSGMSIISDNLSPPPSCSSGSSSFSSLSITHPFSGNEPALSDIYHSFRHSNESFEHSENSSESVGHLRRRKCYGHLSQQRQAANMRERRRMQSINDAFEGLRLQLPTLPYEKKISKVDTLKMAIGYINFLTDLLNKDTRYNSQSSANKEVKKFIYLFKQFEYTSEIVGHSLSWKNSRELQMGPNKTFRSKLWSIPVVNEFNNEIEESVAVAIRQDKPKNEERCQNSDDESEDEKSEADDELDDGIVDYDEIDDENFSFENLLDRNKMRKNERKEAPGSNILQNININSDGLYQSTNSAFESIQAKSSGFFLPNDYYVQNINQAEYYPNVYHHEAENYLGKYTSALHCYNYCEPNLLGSDNRTLLQGPHSSNAEKAYPGEFGDYSNFESYNYQNLAEYQNMKFGSSQANGLSGGSNFSEYFYTGNLVMNEHLNLGGYSNERMDSHVINSNYFVQN</sequence>
<dbReference type="AlphaFoldDB" id="A0A3M7QKR3"/>
<dbReference type="PANTHER" id="PTHR23349">
    <property type="entry name" value="BASIC HELIX-LOOP-HELIX TRANSCRIPTION FACTOR, TWIST"/>
    <property type="match status" value="1"/>
</dbReference>
<dbReference type="GO" id="GO:0000977">
    <property type="term" value="F:RNA polymerase II transcription regulatory region sequence-specific DNA binding"/>
    <property type="evidence" value="ECO:0007669"/>
    <property type="project" value="TreeGrafter"/>
</dbReference>
<dbReference type="GO" id="GO:0000981">
    <property type="term" value="F:DNA-binding transcription factor activity, RNA polymerase II-specific"/>
    <property type="evidence" value="ECO:0007669"/>
    <property type="project" value="TreeGrafter"/>
</dbReference>
<gene>
    <name evidence="3" type="ORF">BpHYR1_036677</name>
</gene>
<feature type="compositionally biased region" description="Basic and acidic residues" evidence="1">
    <location>
        <begin position="243"/>
        <end position="255"/>
    </location>
</feature>
<dbReference type="InterPro" id="IPR011598">
    <property type="entry name" value="bHLH_dom"/>
</dbReference>
<dbReference type="SUPFAM" id="SSF47459">
    <property type="entry name" value="HLH, helix-loop-helix DNA-binding domain"/>
    <property type="match status" value="1"/>
</dbReference>
<dbReference type="InterPro" id="IPR036638">
    <property type="entry name" value="HLH_DNA-bd_sf"/>
</dbReference>
<dbReference type="OrthoDB" id="10048995at2759"/>
<reference evidence="3 4" key="1">
    <citation type="journal article" date="2018" name="Sci. Rep.">
        <title>Genomic signatures of local adaptation to the degree of environmental predictability in rotifers.</title>
        <authorList>
            <person name="Franch-Gras L."/>
            <person name="Hahn C."/>
            <person name="Garcia-Roger E.M."/>
            <person name="Carmona M.J."/>
            <person name="Serra M."/>
            <person name="Gomez A."/>
        </authorList>
    </citation>
    <scope>NUCLEOTIDE SEQUENCE [LARGE SCALE GENOMIC DNA]</scope>
    <source>
        <strain evidence="3">HYR1</strain>
    </source>
</reference>
<dbReference type="EMBL" id="REGN01005830">
    <property type="protein sequence ID" value="RNA11872.1"/>
    <property type="molecule type" value="Genomic_DNA"/>
</dbReference>
<evidence type="ECO:0000313" key="4">
    <source>
        <dbReference type="Proteomes" id="UP000276133"/>
    </source>
</evidence>
<dbReference type="InterPro" id="IPR050283">
    <property type="entry name" value="E-box_TF_Regulators"/>
</dbReference>
<evidence type="ECO:0000256" key="1">
    <source>
        <dbReference type="SAM" id="MobiDB-lite"/>
    </source>
</evidence>
<name>A0A3M7QKR3_BRAPC</name>
<organism evidence="3 4">
    <name type="scientific">Brachionus plicatilis</name>
    <name type="common">Marine rotifer</name>
    <name type="synonym">Brachionus muelleri</name>
    <dbReference type="NCBI Taxonomy" id="10195"/>
    <lineage>
        <taxon>Eukaryota</taxon>
        <taxon>Metazoa</taxon>
        <taxon>Spiralia</taxon>
        <taxon>Gnathifera</taxon>
        <taxon>Rotifera</taxon>
        <taxon>Eurotatoria</taxon>
        <taxon>Monogononta</taxon>
        <taxon>Pseudotrocha</taxon>
        <taxon>Ploima</taxon>
        <taxon>Brachionidae</taxon>
        <taxon>Brachionus</taxon>
    </lineage>
</organism>
<accession>A0A3M7QKR3</accession>
<dbReference type="Gene3D" id="4.10.280.10">
    <property type="entry name" value="Helix-loop-helix DNA-binding domain"/>
    <property type="match status" value="1"/>
</dbReference>
<protein>
    <submittedName>
        <fullName evidence="3">Pancreas transcription factor 1 subunit alpha-like</fullName>
    </submittedName>
</protein>
<dbReference type="PROSITE" id="PS50888">
    <property type="entry name" value="BHLH"/>
    <property type="match status" value="1"/>
</dbReference>
<dbReference type="CDD" id="cd19686">
    <property type="entry name" value="bHLH_TS_FERD3L_like"/>
    <property type="match status" value="1"/>
</dbReference>
<evidence type="ECO:0000259" key="2">
    <source>
        <dbReference type="PROSITE" id="PS50888"/>
    </source>
</evidence>
<dbReference type="GO" id="GO:0046983">
    <property type="term" value="F:protein dimerization activity"/>
    <property type="evidence" value="ECO:0007669"/>
    <property type="project" value="InterPro"/>
</dbReference>
<dbReference type="SMART" id="SM00353">
    <property type="entry name" value="HLH"/>
    <property type="match status" value="1"/>
</dbReference>
<feature type="domain" description="BHLH" evidence="2">
    <location>
        <begin position="108"/>
        <end position="160"/>
    </location>
</feature>
<comment type="caution">
    <text evidence="3">The sequence shown here is derived from an EMBL/GenBank/DDBJ whole genome shotgun (WGS) entry which is preliminary data.</text>
</comment>
<feature type="compositionally biased region" description="Acidic residues" evidence="1">
    <location>
        <begin position="256"/>
        <end position="271"/>
    </location>
</feature>